<evidence type="ECO:0000313" key="1">
    <source>
        <dbReference type="EMBL" id="NYG60265.1"/>
    </source>
</evidence>
<keyword evidence="2" id="KW-1185">Reference proteome</keyword>
<dbReference type="AlphaFoldDB" id="A0A7Y9S1P0"/>
<gene>
    <name evidence="1" type="ORF">BJ980_003188</name>
</gene>
<evidence type="ECO:0008006" key="3">
    <source>
        <dbReference type="Google" id="ProtNLM"/>
    </source>
</evidence>
<dbReference type="Proteomes" id="UP000540656">
    <property type="component" value="Unassembled WGS sequence"/>
</dbReference>
<name>A0A7Y9S1P0_9ACTN</name>
<dbReference type="InterPro" id="IPR027417">
    <property type="entry name" value="P-loop_NTPase"/>
</dbReference>
<dbReference type="Pfam" id="PF13469">
    <property type="entry name" value="Sulfotransfer_3"/>
    <property type="match status" value="1"/>
</dbReference>
<dbReference type="RefSeq" id="WP_218855550.1">
    <property type="nucleotide sequence ID" value="NZ_JACCAA010000001.1"/>
</dbReference>
<dbReference type="SUPFAM" id="SSF52540">
    <property type="entry name" value="P-loop containing nucleoside triphosphate hydrolases"/>
    <property type="match status" value="1"/>
</dbReference>
<reference evidence="1 2" key="1">
    <citation type="submission" date="2020-07" db="EMBL/GenBank/DDBJ databases">
        <title>Sequencing the genomes of 1000 actinobacteria strains.</title>
        <authorList>
            <person name="Klenk H.-P."/>
        </authorList>
    </citation>
    <scope>NUCLEOTIDE SEQUENCE [LARGE SCALE GENOMIC DNA]</scope>
    <source>
        <strain evidence="1 2">DSM 23819</strain>
    </source>
</reference>
<protein>
    <recommendedName>
        <fullName evidence="3">Sulfotransferase</fullName>
    </recommendedName>
</protein>
<dbReference type="EMBL" id="JACCAA010000001">
    <property type="protein sequence ID" value="NYG60265.1"/>
    <property type="molecule type" value="Genomic_DNA"/>
</dbReference>
<dbReference type="Gene3D" id="3.40.50.300">
    <property type="entry name" value="P-loop containing nucleotide triphosphate hydrolases"/>
    <property type="match status" value="1"/>
</dbReference>
<proteinExistence type="predicted"/>
<evidence type="ECO:0000313" key="2">
    <source>
        <dbReference type="Proteomes" id="UP000540656"/>
    </source>
</evidence>
<comment type="caution">
    <text evidence="1">The sequence shown here is derived from an EMBL/GenBank/DDBJ whole genome shotgun (WGS) entry which is preliminary data.</text>
</comment>
<accession>A0A7Y9S1P0</accession>
<organism evidence="1 2">
    <name type="scientific">Nocardioides daedukensis</name>
    <dbReference type="NCBI Taxonomy" id="634462"/>
    <lineage>
        <taxon>Bacteria</taxon>
        <taxon>Bacillati</taxon>
        <taxon>Actinomycetota</taxon>
        <taxon>Actinomycetes</taxon>
        <taxon>Propionibacteriales</taxon>
        <taxon>Nocardioidaceae</taxon>
        <taxon>Nocardioides</taxon>
    </lineage>
</organism>
<sequence>MTDRALRSGTPPPAGDAATPVPVLFLAGLGRSGTTLIERTLGEARGIHGLGEVMHLWERGIRRNELCACGVPFLQCPFWTRVGAAAFGGWAEVDVDRMAWLKARVDRARRIPAIASGARSLRAEVQEYVAAYALLYRAAHELTGSILIDSSKQVSLAWCLARSPDIDLRVLHCVRDSRGVAHSWAKSVRRPEAVGAEHQLMARLSSWEVSRSWIVHNAGIEPLGRSVPLLRLRYEDFVTDPVTSSDRALRFAGIDAGVGHIHRTTVMLQTTHSCAGNPMRFRTGAIDLVPDVAWREHQDPAQRRAVTAFTAPLLARYGYLR</sequence>